<organism evidence="2 3">
    <name type="scientific">Paenibacillus brevis</name>
    <dbReference type="NCBI Taxonomy" id="2841508"/>
    <lineage>
        <taxon>Bacteria</taxon>
        <taxon>Bacillati</taxon>
        <taxon>Bacillota</taxon>
        <taxon>Bacilli</taxon>
        <taxon>Bacillales</taxon>
        <taxon>Paenibacillaceae</taxon>
        <taxon>Paenibacillus</taxon>
    </lineage>
</organism>
<proteinExistence type="predicted"/>
<keyword evidence="3" id="KW-1185">Reference proteome</keyword>
<sequence>MIEAFVSPHSRCTDKCRTVVCFLAGILTYRNNFEAAAYEVAQRYPDAKIVVIFPYGMASGTSRSVLHRLLTRQLAQVGYDLIHGPSQRVRLVSEIIREHIVSPDQLLLIGHSAGGVVAYRSGLILAEKYEQEQVRVVAVGSPKFHLKDIPFNKRFTYISGRNPDRITRIGSWRRPGSRVYCGKPGLDIQLDFNPGNLGWQYHASYFLKSSWMDQNHVPHSNVEDLISKIHELHPEFEE</sequence>
<dbReference type="EMBL" id="JAHLQJ010000033">
    <property type="protein sequence ID" value="MBU5674634.1"/>
    <property type="molecule type" value="Genomic_DNA"/>
</dbReference>
<feature type="domain" description="Fungal lipase-type" evidence="1">
    <location>
        <begin position="105"/>
        <end position="151"/>
    </location>
</feature>
<gene>
    <name evidence="2" type="ORF">KQJ23_22605</name>
</gene>
<name>A0ABS6FWM7_9BACL</name>
<keyword evidence="2" id="KW-0378">Hydrolase</keyword>
<protein>
    <submittedName>
        <fullName evidence="2">Alpha/beta hydrolase</fullName>
    </submittedName>
</protein>
<reference evidence="2 3" key="1">
    <citation type="submission" date="2021-06" db="EMBL/GenBank/DDBJ databases">
        <authorList>
            <person name="Sun Q."/>
            <person name="Li D."/>
        </authorList>
    </citation>
    <scope>NUCLEOTIDE SEQUENCE [LARGE SCALE GENOMIC DNA]</scope>
    <source>
        <strain evidence="2 3">MSJ-6</strain>
    </source>
</reference>
<accession>A0ABS6FWM7</accession>
<dbReference type="InterPro" id="IPR002921">
    <property type="entry name" value="Fungal_lipase-type"/>
</dbReference>
<dbReference type="Proteomes" id="UP000743001">
    <property type="component" value="Unassembled WGS sequence"/>
</dbReference>
<dbReference type="Pfam" id="PF01764">
    <property type="entry name" value="Lipase_3"/>
    <property type="match status" value="1"/>
</dbReference>
<comment type="caution">
    <text evidence="2">The sequence shown here is derived from an EMBL/GenBank/DDBJ whole genome shotgun (WGS) entry which is preliminary data.</text>
</comment>
<evidence type="ECO:0000313" key="3">
    <source>
        <dbReference type="Proteomes" id="UP000743001"/>
    </source>
</evidence>
<evidence type="ECO:0000313" key="2">
    <source>
        <dbReference type="EMBL" id="MBU5674634.1"/>
    </source>
</evidence>
<evidence type="ECO:0000259" key="1">
    <source>
        <dbReference type="Pfam" id="PF01764"/>
    </source>
</evidence>
<dbReference type="GO" id="GO:0016787">
    <property type="term" value="F:hydrolase activity"/>
    <property type="evidence" value="ECO:0007669"/>
    <property type="project" value="UniProtKB-KW"/>
</dbReference>